<keyword evidence="3" id="KW-0547">Nucleotide-binding</keyword>
<dbReference type="GO" id="GO:0005634">
    <property type="term" value="C:nucleus"/>
    <property type="evidence" value="ECO:0007669"/>
    <property type="project" value="UniProtKB-SubCell"/>
</dbReference>
<evidence type="ECO:0000256" key="8">
    <source>
        <dbReference type="SAM" id="MobiDB-lite"/>
    </source>
</evidence>
<comment type="similarity">
    <text evidence="2">Belongs to the rad17/RAD24 family.</text>
</comment>
<evidence type="ECO:0000313" key="10">
    <source>
        <dbReference type="EMBL" id="KAF7760193.1"/>
    </source>
</evidence>
<comment type="caution">
    <text evidence="10">The sequence shown here is derived from an EMBL/GenBank/DDBJ whole genome shotgun (WGS) entry which is preliminary data.</text>
</comment>
<feature type="region of interest" description="Disordered" evidence="8">
    <location>
        <begin position="1"/>
        <end position="74"/>
    </location>
</feature>
<evidence type="ECO:0000256" key="6">
    <source>
        <dbReference type="ARBA" id="ARBA00023242"/>
    </source>
</evidence>
<dbReference type="GO" id="GO:0005524">
    <property type="term" value="F:ATP binding"/>
    <property type="evidence" value="ECO:0007669"/>
    <property type="project" value="UniProtKB-KW"/>
</dbReference>
<dbReference type="Proteomes" id="UP000629468">
    <property type="component" value="Unassembled WGS sequence"/>
</dbReference>
<dbReference type="InterPro" id="IPR027417">
    <property type="entry name" value="P-loop_NTPase"/>
</dbReference>
<dbReference type="SUPFAM" id="SSF52540">
    <property type="entry name" value="P-loop containing nucleoside triphosphate hydrolases"/>
    <property type="match status" value="1"/>
</dbReference>
<dbReference type="Pfam" id="PF25812">
    <property type="entry name" value="RAD24_helical"/>
    <property type="match status" value="1"/>
</dbReference>
<dbReference type="EMBL" id="JABXXO010000015">
    <property type="protein sequence ID" value="KAF7760193.1"/>
    <property type="molecule type" value="Genomic_DNA"/>
</dbReference>
<dbReference type="GO" id="GO:0033314">
    <property type="term" value="P:mitotic DNA replication checkpoint signaling"/>
    <property type="evidence" value="ECO:0007669"/>
    <property type="project" value="TreeGrafter"/>
</dbReference>
<feature type="region of interest" description="Disordered" evidence="8">
    <location>
        <begin position="685"/>
        <end position="719"/>
    </location>
</feature>
<feature type="domain" description="Checkpoint protein RAD24-like helical bundle" evidence="9">
    <location>
        <begin position="426"/>
        <end position="534"/>
    </location>
</feature>
<sequence length="719" mass="79842">MPPRSQPASQKKPVKAKPVVAKLVAASGPPSSDSQKRFNPLTAYSFKGASAQLSQSSQPPPTKKRKGKEKAVDVPTDPGLVDEFILDDRLWVDIYEPKTEAELAVHVRKVEDVRRWFLEAFDGGPSGKLRRYRRILALTGPSGSGKTAAVRLLAREMGFEVLEWKSATGEASSSTWDSSFDFNGDYESAFSKFETFLNRAMSCRSVFDVPAAATPSMSSTSSQRKSNTPSSASKHVILLEDLPNILHPKIQDQFHASVRAFIESTSQLSSPVPIVIIMSDATMRGETRDELLTNGGGSGGYAWSREKNDILDIRTVLPRDLLMGPYVTQIAFNPIAPTLMKKALTALIDRHFSQRSSLSSSSSSSHSDTVTPTKDIIDAIVESSNGDIRSAIMALQFNSVASKKSKKGKKRGVGSTQVMEAVTRRESSLALFHLIGRVLYNKRKGDPPSASASAKDIKREKDLDAKLKDPPRLPPHLKEHERRASRVDIDSLYADSPIDSSLFSLYIHQNYSQFCNEMEECDGVIDWLSWVDSSGGEMWYQANPHRFHLLTLGVLHSLPSPVPRRSQKVYKSDYFEYLKKEKEAWDAVSDTRYWMMNHRGLGSEESLSMNASRWSRSEVTLELGAILKLKQQQQQMRKDKESFFPPSHSLFSKLTFTRDDKMGMQVDEDGVSKEEELQQFIALNDGEANGGLAKGPGNGDGDGDDVGGNWLENDDIEEF</sequence>
<evidence type="ECO:0000256" key="7">
    <source>
        <dbReference type="ARBA" id="ARBA00023306"/>
    </source>
</evidence>
<keyword evidence="6" id="KW-0539">Nucleus</keyword>
<evidence type="ECO:0000259" key="9">
    <source>
        <dbReference type="Pfam" id="PF25812"/>
    </source>
</evidence>
<keyword evidence="7" id="KW-0131">Cell cycle</keyword>
<evidence type="ECO:0000256" key="1">
    <source>
        <dbReference type="ARBA" id="ARBA00004123"/>
    </source>
</evidence>
<keyword evidence="5" id="KW-0067">ATP-binding</keyword>
<dbReference type="InterPro" id="IPR004582">
    <property type="entry name" value="Checkpoint_prot_Rad17_Rad24"/>
</dbReference>
<accession>A0A8H7EVG1</accession>
<evidence type="ECO:0000313" key="11">
    <source>
        <dbReference type="Proteomes" id="UP000629468"/>
    </source>
</evidence>
<dbReference type="Gene3D" id="3.40.50.300">
    <property type="entry name" value="P-loop containing nucleotide triphosphate hydrolases"/>
    <property type="match status" value="1"/>
</dbReference>
<dbReference type="GO" id="GO:0000077">
    <property type="term" value="P:DNA damage checkpoint signaling"/>
    <property type="evidence" value="ECO:0007669"/>
    <property type="project" value="TreeGrafter"/>
</dbReference>
<dbReference type="GO" id="GO:0003682">
    <property type="term" value="F:chromatin binding"/>
    <property type="evidence" value="ECO:0007669"/>
    <property type="project" value="TreeGrafter"/>
</dbReference>
<evidence type="ECO:0000256" key="3">
    <source>
        <dbReference type="ARBA" id="ARBA00022741"/>
    </source>
</evidence>
<dbReference type="GO" id="GO:0006281">
    <property type="term" value="P:DNA repair"/>
    <property type="evidence" value="ECO:0007669"/>
    <property type="project" value="InterPro"/>
</dbReference>
<dbReference type="Pfam" id="PF03215">
    <property type="entry name" value="Rad17"/>
    <property type="match status" value="1"/>
</dbReference>
<dbReference type="GO" id="GO:0003689">
    <property type="term" value="F:DNA clamp loader activity"/>
    <property type="evidence" value="ECO:0007669"/>
    <property type="project" value="TreeGrafter"/>
</dbReference>
<keyword evidence="4" id="KW-0227">DNA damage</keyword>
<comment type="subcellular location">
    <subcellularLocation>
        <location evidence="1">Nucleus</location>
    </subcellularLocation>
</comment>
<reference evidence="10 11" key="1">
    <citation type="journal article" name="Sci. Rep.">
        <title>Telomere-to-telomere assembled and centromere annotated genomes of the two main subspecies of the button mushroom Agaricus bisporus reveal especially polymorphic chromosome ends.</title>
        <authorList>
            <person name="Sonnenberg A.S.M."/>
            <person name="Sedaghat-Telgerd N."/>
            <person name="Lavrijssen B."/>
            <person name="Ohm R.A."/>
            <person name="Hendrickx P.M."/>
            <person name="Scholtmeijer K."/>
            <person name="Baars J.J.P."/>
            <person name="van Peer A."/>
        </authorList>
    </citation>
    <scope>NUCLEOTIDE SEQUENCE [LARGE SCALE GENOMIC DNA]</scope>
    <source>
        <strain evidence="10 11">H119_p4</strain>
    </source>
</reference>
<dbReference type="AlphaFoldDB" id="A0A8H7EVG1"/>
<feature type="compositionally biased region" description="Gly residues" evidence="8">
    <location>
        <begin position="688"/>
        <end position="700"/>
    </location>
</feature>
<feature type="compositionally biased region" description="Low complexity" evidence="8">
    <location>
        <begin position="16"/>
        <end position="26"/>
    </location>
</feature>
<evidence type="ECO:0000256" key="2">
    <source>
        <dbReference type="ARBA" id="ARBA00006168"/>
    </source>
</evidence>
<name>A0A8H7EVG1_AGABI</name>
<dbReference type="Gene3D" id="1.10.8.60">
    <property type="match status" value="1"/>
</dbReference>
<gene>
    <name evidence="10" type="ORF">Agabi119p4_10869</name>
</gene>
<dbReference type="InterPro" id="IPR057927">
    <property type="entry name" value="RAD24-like_helical"/>
</dbReference>
<organism evidence="10 11">
    <name type="scientific">Agaricus bisporus var. burnettii</name>
    <dbReference type="NCBI Taxonomy" id="192524"/>
    <lineage>
        <taxon>Eukaryota</taxon>
        <taxon>Fungi</taxon>
        <taxon>Dikarya</taxon>
        <taxon>Basidiomycota</taxon>
        <taxon>Agaricomycotina</taxon>
        <taxon>Agaricomycetes</taxon>
        <taxon>Agaricomycetidae</taxon>
        <taxon>Agaricales</taxon>
        <taxon>Agaricineae</taxon>
        <taxon>Agaricaceae</taxon>
        <taxon>Agaricus</taxon>
    </lineage>
</organism>
<feature type="compositionally biased region" description="Basic and acidic residues" evidence="8">
    <location>
        <begin position="455"/>
        <end position="482"/>
    </location>
</feature>
<evidence type="ECO:0000256" key="4">
    <source>
        <dbReference type="ARBA" id="ARBA00022763"/>
    </source>
</evidence>
<evidence type="ECO:0000256" key="5">
    <source>
        <dbReference type="ARBA" id="ARBA00022840"/>
    </source>
</evidence>
<protein>
    <recommendedName>
        <fullName evidence="9">Checkpoint protein RAD24-like helical bundle domain-containing protein</fullName>
    </recommendedName>
</protein>
<feature type="region of interest" description="Disordered" evidence="8">
    <location>
        <begin position="444"/>
        <end position="482"/>
    </location>
</feature>
<proteinExistence type="inferred from homology"/>
<dbReference type="PANTHER" id="PTHR12172">
    <property type="entry name" value="CELL CYCLE CHECKPOINT PROTEIN RAD17"/>
    <property type="match status" value="1"/>
</dbReference>
<dbReference type="PANTHER" id="PTHR12172:SF0">
    <property type="entry name" value="CELL CYCLE CHECKPOINT PROTEIN RAD17"/>
    <property type="match status" value="1"/>
</dbReference>